<gene>
    <name evidence="1" type="ORF">S06H3_17240</name>
</gene>
<feature type="non-terminal residue" evidence="1">
    <location>
        <position position="1"/>
    </location>
</feature>
<proteinExistence type="predicted"/>
<protein>
    <submittedName>
        <fullName evidence="1">Uncharacterized protein</fullName>
    </submittedName>
</protein>
<sequence>EKTLKQWHTQVGKLEKKLSGEVSGIYDLQIEAILVRIKDLLDKRPGNIGSQIRKIRVPSVGKFANNLYAQMLAAFTMGKKSATEELKVDLDKTIPDRIRNMLRARADQIAVRHGDDLLHLLTLTTLDNLFENVTNKDIMTMLMEESEKFKSKKLAIMSRHELSNAFNLGRTVVADEHIIRK</sequence>
<evidence type="ECO:0000313" key="1">
    <source>
        <dbReference type="EMBL" id="GAI05698.1"/>
    </source>
</evidence>
<dbReference type="EMBL" id="BARV01008602">
    <property type="protein sequence ID" value="GAI05698.1"/>
    <property type="molecule type" value="Genomic_DNA"/>
</dbReference>
<name>X1KG99_9ZZZZ</name>
<comment type="caution">
    <text evidence="1">The sequence shown here is derived from an EMBL/GenBank/DDBJ whole genome shotgun (WGS) entry which is preliminary data.</text>
</comment>
<accession>X1KG99</accession>
<reference evidence="1" key="1">
    <citation type="journal article" date="2014" name="Front. Microbiol.">
        <title>High frequency of phylogenetically diverse reductive dehalogenase-homologous genes in deep subseafloor sedimentary metagenomes.</title>
        <authorList>
            <person name="Kawai M."/>
            <person name="Futagami T."/>
            <person name="Toyoda A."/>
            <person name="Takaki Y."/>
            <person name="Nishi S."/>
            <person name="Hori S."/>
            <person name="Arai W."/>
            <person name="Tsubouchi T."/>
            <person name="Morono Y."/>
            <person name="Uchiyama I."/>
            <person name="Ito T."/>
            <person name="Fujiyama A."/>
            <person name="Inagaki F."/>
            <person name="Takami H."/>
        </authorList>
    </citation>
    <scope>NUCLEOTIDE SEQUENCE</scope>
    <source>
        <strain evidence="1">Expedition CK06-06</strain>
    </source>
</reference>
<dbReference type="AlphaFoldDB" id="X1KG99"/>
<organism evidence="1">
    <name type="scientific">marine sediment metagenome</name>
    <dbReference type="NCBI Taxonomy" id="412755"/>
    <lineage>
        <taxon>unclassified sequences</taxon>
        <taxon>metagenomes</taxon>
        <taxon>ecological metagenomes</taxon>
    </lineage>
</organism>